<evidence type="ECO:0000313" key="1">
    <source>
        <dbReference type="EMBL" id="EKX51105.1"/>
    </source>
</evidence>
<dbReference type="AlphaFoldDB" id="L1JSD8"/>
<protein>
    <submittedName>
        <fullName evidence="1 2">Uncharacterized protein</fullName>
    </submittedName>
</protein>
<dbReference type="EnsemblProtists" id="EKX51105">
    <property type="protein sequence ID" value="EKX51105"/>
    <property type="gene ID" value="GUITHDRAFT_150991"/>
</dbReference>
<dbReference type="PaxDb" id="55529-EKX51105"/>
<dbReference type="HOGENOM" id="CLU_1889738_0_0_1"/>
<dbReference type="GeneID" id="17307930"/>
<reference evidence="3" key="2">
    <citation type="submission" date="2012-11" db="EMBL/GenBank/DDBJ databases">
        <authorList>
            <person name="Kuo A."/>
            <person name="Curtis B.A."/>
            <person name="Tanifuji G."/>
            <person name="Burki F."/>
            <person name="Gruber A."/>
            <person name="Irimia M."/>
            <person name="Maruyama S."/>
            <person name="Arias M.C."/>
            <person name="Ball S.G."/>
            <person name="Gile G.H."/>
            <person name="Hirakawa Y."/>
            <person name="Hopkins J.F."/>
            <person name="Rensing S.A."/>
            <person name="Schmutz J."/>
            <person name="Symeonidi A."/>
            <person name="Elias M."/>
            <person name="Eveleigh R.J."/>
            <person name="Herman E.K."/>
            <person name="Klute M.J."/>
            <person name="Nakayama T."/>
            <person name="Obornik M."/>
            <person name="Reyes-Prieto A."/>
            <person name="Armbrust E.V."/>
            <person name="Aves S.J."/>
            <person name="Beiko R.G."/>
            <person name="Coutinho P."/>
            <person name="Dacks J.B."/>
            <person name="Durnford D.G."/>
            <person name="Fast N.M."/>
            <person name="Green B.R."/>
            <person name="Grisdale C."/>
            <person name="Hempe F."/>
            <person name="Henrissat B."/>
            <person name="Hoppner M.P."/>
            <person name="Ishida K.-I."/>
            <person name="Kim E."/>
            <person name="Koreny L."/>
            <person name="Kroth P.G."/>
            <person name="Liu Y."/>
            <person name="Malik S.-B."/>
            <person name="Maier U.G."/>
            <person name="McRose D."/>
            <person name="Mock T."/>
            <person name="Neilson J.A."/>
            <person name="Onodera N.T."/>
            <person name="Poole A.M."/>
            <person name="Pritham E.J."/>
            <person name="Richards T.A."/>
            <person name="Rocap G."/>
            <person name="Roy S.W."/>
            <person name="Sarai C."/>
            <person name="Schaack S."/>
            <person name="Shirato S."/>
            <person name="Slamovits C.H."/>
            <person name="Spencer D.F."/>
            <person name="Suzuki S."/>
            <person name="Worden A.Z."/>
            <person name="Zauner S."/>
            <person name="Barry K."/>
            <person name="Bell C."/>
            <person name="Bharti A.K."/>
            <person name="Crow J.A."/>
            <person name="Grimwood J."/>
            <person name="Kramer R."/>
            <person name="Lindquist E."/>
            <person name="Lucas S."/>
            <person name="Salamov A."/>
            <person name="McFadden G.I."/>
            <person name="Lane C.E."/>
            <person name="Keeling P.J."/>
            <person name="Gray M.W."/>
            <person name="Grigoriev I.V."/>
            <person name="Archibald J.M."/>
        </authorList>
    </citation>
    <scope>NUCLEOTIDE SEQUENCE</scope>
    <source>
        <strain evidence="3">CCMP2712</strain>
    </source>
</reference>
<organism evidence="1">
    <name type="scientific">Guillardia theta (strain CCMP2712)</name>
    <name type="common">Cryptophyte</name>
    <dbReference type="NCBI Taxonomy" id="905079"/>
    <lineage>
        <taxon>Eukaryota</taxon>
        <taxon>Cryptophyceae</taxon>
        <taxon>Pyrenomonadales</taxon>
        <taxon>Geminigeraceae</taxon>
        <taxon>Guillardia</taxon>
    </lineage>
</organism>
<reference evidence="1 3" key="1">
    <citation type="journal article" date="2012" name="Nature">
        <title>Algal genomes reveal evolutionary mosaicism and the fate of nucleomorphs.</title>
        <authorList>
            <consortium name="DOE Joint Genome Institute"/>
            <person name="Curtis B.A."/>
            <person name="Tanifuji G."/>
            <person name="Burki F."/>
            <person name="Gruber A."/>
            <person name="Irimia M."/>
            <person name="Maruyama S."/>
            <person name="Arias M.C."/>
            <person name="Ball S.G."/>
            <person name="Gile G.H."/>
            <person name="Hirakawa Y."/>
            <person name="Hopkins J.F."/>
            <person name="Kuo A."/>
            <person name="Rensing S.A."/>
            <person name="Schmutz J."/>
            <person name="Symeonidi A."/>
            <person name="Elias M."/>
            <person name="Eveleigh R.J."/>
            <person name="Herman E.K."/>
            <person name="Klute M.J."/>
            <person name="Nakayama T."/>
            <person name="Obornik M."/>
            <person name="Reyes-Prieto A."/>
            <person name="Armbrust E.V."/>
            <person name="Aves S.J."/>
            <person name="Beiko R.G."/>
            <person name="Coutinho P."/>
            <person name="Dacks J.B."/>
            <person name="Durnford D.G."/>
            <person name="Fast N.M."/>
            <person name="Green B.R."/>
            <person name="Grisdale C.J."/>
            <person name="Hempel F."/>
            <person name="Henrissat B."/>
            <person name="Hoppner M.P."/>
            <person name="Ishida K."/>
            <person name="Kim E."/>
            <person name="Koreny L."/>
            <person name="Kroth P.G."/>
            <person name="Liu Y."/>
            <person name="Malik S.B."/>
            <person name="Maier U.G."/>
            <person name="McRose D."/>
            <person name="Mock T."/>
            <person name="Neilson J.A."/>
            <person name="Onodera N.T."/>
            <person name="Poole A.M."/>
            <person name="Pritham E.J."/>
            <person name="Richards T.A."/>
            <person name="Rocap G."/>
            <person name="Roy S.W."/>
            <person name="Sarai C."/>
            <person name="Schaack S."/>
            <person name="Shirato S."/>
            <person name="Slamovits C.H."/>
            <person name="Spencer D.F."/>
            <person name="Suzuki S."/>
            <person name="Worden A.Z."/>
            <person name="Zauner S."/>
            <person name="Barry K."/>
            <person name="Bell C."/>
            <person name="Bharti A.K."/>
            <person name="Crow J.A."/>
            <person name="Grimwood J."/>
            <person name="Kramer R."/>
            <person name="Lindquist E."/>
            <person name="Lucas S."/>
            <person name="Salamov A."/>
            <person name="McFadden G.I."/>
            <person name="Lane C.E."/>
            <person name="Keeling P.J."/>
            <person name="Gray M.W."/>
            <person name="Grigoriev I.V."/>
            <person name="Archibald J.M."/>
        </authorList>
    </citation>
    <scope>NUCLEOTIDE SEQUENCE</scope>
    <source>
        <strain evidence="1 3">CCMP2712</strain>
    </source>
</reference>
<dbReference type="EMBL" id="JH992976">
    <property type="protein sequence ID" value="EKX51105.1"/>
    <property type="molecule type" value="Genomic_DNA"/>
</dbReference>
<dbReference type="Proteomes" id="UP000011087">
    <property type="component" value="Unassembled WGS sequence"/>
</dbReference>
<dbReference type="KEGG" id="gtt:GUITHDRAFT_150991"/>
<accession>L1JSD8</accession>
<dbReference type="RefSeq" id="XP_005838085.1">
    <property type="nucleotide sequence ID" value="XM_005838028.1"/>
</dbReference>
<name>L1JSD8_GUITC</name>
<sequence length="135" mass="15712">MVRKNSMTGESMKCVIQPWPKDPLELLRGVNDTWNCFQRANKGRAVTAAEWREARRFLWMEYDKLNSSLESSSEDIPAAGNKRLQVEENRDEDLFNQSKKLKSNDPIVCVFDDAQFFADEQPGEVEFDDADFIWQ</sequence>
<proteinExistence type="predicted"/>
<gene>
    <name evidence="1" type="ORF">GUITHDRAFT_150991</name>
</gene>
<evidence type="ECO:0000313" key="2">
    <source>
        <dbReference type="EnsemblProtists" id="EKX51105"/>
    </source>
</evidence>
<evidence type="ECO:0000313" key="3">
    <source>
        <dbReference type="Proteomes" id="UP000011087"/>
    </source>
</evidence>
<reference evidence="2" key="3">
    <citation type="submission" date="2016-03" db="UniProtKB">
        <authorList>
            <consortium name="EnsemblProtists"/>
        </authorList>
    </citation>
    <scope>IDENTIFICATION</scope>
</reference>
<keyword evidence="3" id="KW-1185">Reference proteome</keyword>